<organism evidence="2 3">
    <name type="scientific">Collybia nuda</name>
    <dbReference type="NCBI Taxonomy" id="64659"/>
    <lineage>
        <taxon>Eukaryota</taxon>
        <taxon>Fungi</taxon>
        <taxon>Dikarya</taxon>
        <taxon>Basidiomycota</taxon>
        <taxon>Agaricomycotina</taxon>
        <taxon>Agaricomycetes</taxon>
        <taxon>Agaricomycetidae</taxon>
        <taxon>Agaricales</taxon>
        <taxon>Tricholomatineae</taxon>
        <taxon>Clitocybaceae</taxon>
        <taxon>Collybia</taxon>
    </lineage>
</organism>
<protein>
    <submittedName>
        <fullName evidence="2">Uncharacterized protein</fullName>
    </submittedName>
</protein>
<dbReference type="EMBL" id="MU150286">
    <property type="protein sequence ID" value="KAF9461340.1"/>
    <property type="molecule type" value="Genomic_DNA"/>
</dbReference>
<dbReference type="Proteomes" id="UP000807353">
    <property type="component" value="Unassembled WGS sequence"/>
</dbReference>
<evidence type="ECO:0000256" key="1">
    <source>
        <dbReference type="SAM" id="MobiDB-lite"/>
    </source>
</evidence>
<keyword evidence="3" id="KW-1185">Reference proteome</keyword>
<dbReference type="AlphaFoldDB" id="A0A9P5Y2Y0"/>
<evidence type="ECO:0000313" key="3">
    <source>
        <dbReference type="Proteomes" id="UP000807353"/>
    </source>
</evidence>
<proteinExistence type="predicted"/>
<feature type="compositionally biased region" description="Gly residues" evidence="1">
    <location>
        <begin position="156"/>
        <end position="165"/>
    </location>
</feature>
<dbReference type="OrthoDB" id="2664977at2759"/>
<reference evidence="2" key="1">
    <citation type="submission" date="2020-11" db="EMBL/GenBank/DDBJ databases">
        <authorList>
            <consortium name="DOE Joint Genome Institute"/>
            <person name="Ahrendt S."/>
            <person name="Riley R."/>
            <person name="Andreopoulos W."/>
            <person name="Labutti K."/>
            <person name="Pangilinan J."/>
            <person name="Ruiz-Duenas F.J."/>
            <person name="Barrasa J.M."/>
            <person name="Sanchez-Garcia M."/>
            <person name="Camarero S."/>
            <person name="Miyauchi S."/>
            <person name="Serrano A."/>
            <person name="Linde D."/>
            <person name="Babiker R."/>
            <person name="Drula E."/>
            <person name="Ayuso-Fernandez I."/>
            <person name="Pacheco R."/>
            <person name="Padilla G."/>
            <person name="Ferreira P."/>
            <person name="Barriuso J."/>
            <person name="Kellner H."/>
            <person name="Castanera R."/>
            <person name="Alfaro M."/>
            <person name="Ramirez L."/>
            <person name="Pisabarro A.G."/>
            <person name="Kuo A."/>
            <person name="Tritt A."/>
            <person name="Lipzen A."/>
            <person name="He G."/>
            <person name="Yan M."/>
            <person name="Ng V."/>
            <person name="Cullen D."/>
            <person name="Martin F."/>
            <person name="Rosso M.-N."/>
            <person name="Henrissat B."/>
            <person name="Hibbett D."/>
            <person name="Martinez A.T."/>
            <person name="Grigoriev I.V."/>
        </authorList>
    </citation>
    <scope>NUCLEOTIDE SEQUENCE</scope>
    <source>
        <strain evidence="2">CBS 247.69</strain>
    </source>
</reference>
<evidence type="ECO:0000313" key="2">
    <source>
        <dbReference type="EMBL" id="KAF9461340.1"/>
    </source>
</evidence>
<gene>
    <name evidence="2" type="ORF">BDZ94DRAFT_1372424</name>
</gene>
<name>A0A9P5Y2Y0_9AGAR</name>
<sequence>MTIILTIPFIQPLPEYIGTLENFSLGELEHDKKIVADAVKSVLETNPGITVFVNDHLPCTNPRTTSLTPTSIRMETLRIRTSKTTNKWAKMIKGLNFPTEDFRAGQMHSTDHRGIDKQFHCTGYIQGWLGPAHTTEDLSLYDQHTMHTESNRGHGRGQSRGGCGCSRGTQSRGRFKKNNTY</sequence>
<accession>A0A9P5Y2Y0</accession>
<comment type="caution">
    <text evidence="2">The sequence shown here is derived from an EMBL/GenBank/DDBJ whole genome shotgun (WGS) entry which is preliminary data.</text>
</comment>
<feature type="region of interest" description="Disordered" evidence="1">
    <location>
        <begin position="147"/>
        <end position="181"/>
    </location>
</feature>